<proteinExistence type="predicted"/>
<keyword evidence="2" id="KW-1185">Reference proteome</keyword>
<organism evidence="1 2">
    <name type="scientific">Larsenimonas suaedae</name>
    <dbReference type="NCBI Taxonomy" id="1851019"/>
    <lineage>
        <taxon>Bacteria</taxon>
        <taxon>Pseudomonadati</taxon>
        <taxon>Pseudomonadota</taxon>
        <taxon>Gammaproteobacteria</taxon>
        <taxon>Oceanospirillales</taxon>
        <taxon>Halomonadaceae</taxon>
        <taxon>Larsenimonas</taxon>
    </lineage>
</organism>
<evidence type="ECO:0000313" key="1">
    <source>
        <dbReference type="EMBL" id="MDR5897343.1"/>
    </source>
</evidence>
<dbReference type="EMBL" id="JARWAO010000011">
    <property type="protein sequence ID" value="MDR5897343.1"/>
    <property type="molecule type" value="Genomic_DNA"/>
</dbReference>
<comment type="caution">
    <text evidence="1">The sequence shown here is derived from an EMBL/GenBank/DDBJ whole genome shotgun (WGS) entry which is preliminary data.</text>
</comment>
<evidence type="ECO:0000313" key="2">
    <source>
        <dbReference type="Proteomes" id="UP001269375"/>
    </source>
</evidence>
<dbReference type="RefSeq" id="WP_251594988.1">
    <property type="nucleotide sequence ID" value="NZ_JAMLJI010000004.1"/>
</dbReference>
<gene>
    <name evidence="1" type="ORF">QC825_14825</name>
</gene>
<name>A0ABU1H1C7_9GAMM</name>
<reference evidence="1 2" key="1">
    <citation type="submission" date="2023-04" db="EMBL/GenBank/DDBJ databases">
        <title>A long-awaited taxogenomic arrangement of the family Halomonadaceae.</title>
        <authorList>
            <person name="De La Haba R."/>
            <person name="Chuvochina M."/>
            <person name="Wittouck S."/>
            <person name="Arahal D.R."/>
            <person name="Sanchez-Porro C."/>
            <person name="Hugenholtz P."/>
            <person name="Ventosa A."/>
        </authorList>
    </citation>
    <scope>NUCLEOTIDE SEQUENCE [LARGE SCALE GENOMIC DNA]</scope>
    <source>
        <strain evidence="1 2">DSM 22428</strain>
    </source>
</reference>
<accession>A0ABU1H1C7</accession>
<dbReference type="Proteomes" id="UP001269375">
    <property type="component" value="Unassembled WGS sequence"/>
</dbReference>
<protein>
    <submittedName>
        <fullName evidence="1">Uncharacterized protein</fullName>
    </submittedName>
</protein>
<sequence>MKLWKKWRERLEKAYWEAKAESEYKIPYRIVGNGVLVADAKDIVNSGAYKEQIRKAAELERRTRGNNC</sequence>